<comment type="caution">
    <text evidence="1">The sequence shown here is derived from an EMBL/GenBank/DDBJ whole genome shotgun (WGS) entry which is preliminary data.</text>
</comment>
<dbReference type="AlphaFoldDB" id="A0ABD5NLE0"/>
<gene>
    <name evidence="1" type="ORF">ACFOUR_05740</name>
</gene>
<evidence type="ECO:0000313" key="1">
    <source>
        <dbReference type="EMBL" id="MFC3957873.1"/>
    </source>
</evidence>
<evidence type="ECO:0000313" key="2">
    <source>
        <dbReference type="Proteomes" id="UP001595846"/>
    </source>
</evidence>
<name>A0ABD5NLE0_9EURY</name>
<organism evidence="1 2">
    <name type="scientific">Halovivax cerinus</name>
    <dbReference type="NCBI Taxonomy" id="1487865"/>
    <lineage>
        <taxon>Archaea</taxon>
        <taxon>Methanobacteriati</taxon>
        <taxon>Methanobacteriota</taxon>
        <taxon>Stenosarchaea group</taxon>
        <taxon>Halobacteria</taxon>
        <taxon>Halobacteriales</taxon>
        <taxon>Natrialbaceae</taxon>
        <taxon>Halovivax</taxon>
    </lineage>
</organism>
<proteinExistence type="predicted"/>
<protein>
    <recommendedName>
        <fullName evidence="3">CopG family transcriptional regulator</fullName>
    </recommendedName>
</protein>
<dbReference type="RefSeq" id="WP_256530564.1">
    <property type="nucleotide sequence ID" value="NZ_CP101824.1"/>
</dbReference>
<keyword evidence="2" id="KW-1185">Reference proteome</keyword>
<reference evidence="1 2" key="1">
    <citation type="journal article" date="2019" name="Int. J. Syst. Evol. Microbiol.">
        <title>The Global Catalogue of Microorganisms (GCM) 10K type strain sequencing project: providing services to taxonomists for standard genome sequencing and annotation.</title>
        <authorList>
            <consortium name="The Broad Institute Genomics Platform"/>
            <consortium name="The Broad Institute Genome Sequencing Center for Infectious Disease"/>
            <person name="Wu L."/>
            <person name="Ma J."/>
        </authorList>
    </citation>
    <scope>NUCLEOTIDE SEQUENCE [LARGE SCALE GENOMIC DNA]</scope>
    <source>
        <strain evidence="1 2">IBRC-M 10256</strain>
    </source>
</reference>
<accession>A0ABD5NLE0</accession>
<dbReference type="Proteomes" id="UP001595846">
    <property type="component" value="Unassembled WGS sequence"/>
</dbReference>
<evidence type="ECO:0008006" key="3">
    <source>
        <dbReference type="Google" id="ProtNLM"/>
    </source>
</evidence>
<dbReference type="EMBL" id="JBHSAQ010000002">
    <property type="protein sequence ID" value="MFC3957873.1"/>
    <property type="molecule type" value="Genomic_DNA"/>
</dbReference>
<dbReference type="GeneID" id="73903252"/>
<sequence length="47" mass="5366">MVKNVNVALDDRDYQKAIDAKDELGLTWEEFIVEAAECLEEHGTREA</sequence>